<dbReference type="InterPro" id="IPR029019">
    <property type="entry name" value="HEX_eukaryotic_N"/>
</dbReference>
<feature type="compositionally biased region" description="Polar residues" evidence="9">
    <location>
        <begin position="670"/>
        <end position="680"/>
    </location>
</feature>
<dbReference type="Pfam" id="PF14845">
    <property type="entry name" value="Glycohydro_20b2"/>
    <property type="match status" value="1"/>
</dbReference>
<dbReference type="Proteomes" id="UP000749559">
    <property type="component" value="Unassembled WGS sequence"/>
</dbReference>
<proteinExistence type="inferred from homology"/>
<dbReference type="GO" id="GO:0005975">
    <property type="term" value="P:carbohydrate metabolic process"/>
    <property type="evidence" value="ECO:0007669"/>
    <property type="project" value="InterPro"/>
</dbReference>
<dbReference type="GO" id="GO:0004563">
    <property type="term" value="F:beta-N-acetylhexosaminidase activity"/>
    <property type="evidence" value="ECO:0007669"/>
    <property type="project" value="UniProtKB-EC"/>
</dbReference>
<keyword evidence="14" id="KW-1185">Reference proteome</keyword>
<dbReference type="InterPro" id="IPR029018">
    <property type="entry name" value="Hex-like_dom2"/>
</dbReference>
<dbReference type="EC" id="3.2.1.52" evidence="3"/>
<dbReference type="Pfam" id="PF00728">
    <property type="entry name" value="Glyco_hydro_20"/>
    <property type="match status" value="1"/>
</dbReference>
<evidence type="ECO:0000256" key="4">
    <source>
        <dbReference type="ARBA" id="ARBA00022729"/>
    </source>
</evidence>
<evidence type="ECO:0000256" key="10">
    <source>
        <dbReference type="SAM" id="Phobius"/>
    </source>
</evidence>
<keyword evidence="5" id="KW-0378">Hydrolase</keyword>
<evidence type="ECO:0000256" key="8">
    <source>
        <dbReference type="PIRSR" id="PIRSR625705-1"/>
    </source>
</evidence>
<dbReference type="Gene3D" id="3.30.379.10">
    <property type="entry name" value="Chitobiase/beta-hexosaminidase domain 2-like"/>
    <property type="match status" value="1"/>
</dbReference>
<gene>
    <name evidence="13" type="ORF">OFUS_LOCUS12120</name>
</gene>
<feature type="domain" description="Glycoside hydrolase family 20 catalytic" evidence="11">
    <location>
        <begin position="297"/>
        <end position="609"/>
    </location>
</feature>
<dbReference type="InterPro" id="IPR017853">
    <property type="entry name" value="GH"/>
</dbReference>
<evidence type="ECO:0000256" key="1">
    <source>
        <dbReference type="ARBA" id="ARBA00001231"/>
    </source>
</evidence>
<dbReference type="InterPro" id="IPR025705">
    <property type="entry name" value="Beta_hexosaminidase_sua/sub"/>
</dbReference>
<keyword evidence="10" id="KW-0472">Membrane</keyword>
<evidence type="ECO:0000256" key="6">
    <source>
        <dbReference type="ARBA" id="ARBA00023180"/>
    </source>
</evidence>
<keyword evidence="4" id="KW-0732">Signal</keyword>
<feature type="transmembrane region" description="Helical" evidence="10">
    <location>
        <begin position="20"/>
        <end position="37"/>
    </location>
</feature>
<feature type="active site" description="Proton donor" evidence="8">
    <location>
        <position position="447"/>
    </location>
</feature>
<evidence type="ECO:0000313" key="13">
    <source>
        <dbReference type="EMBL" id="CAH1786172.1"/>
    </source>
</evidence>
<name>A0A8S4NZX9_OWEFU</name>
<evidence type="ECO:0000256" key="7">
    <source>
        <dbReference type="ARBA" id="ARBA00023295"/>
    </source>
</evidence>
<comment type="caution">
    <text evidence="13">The sequence shown here is derived from an EMBL/GenBank/DDBJ whole genome shotgun (WGS) entry which is preliminary data.</text>
</comment>
<dbReference type="InterPro" id="IPR015883">
    <property type="entry name" value="Glyco_hydro_20_cat"/>
</dbReference>
<dbReference type="AlphaFoldDB" id="A0A8S4NZX9"/>
<dbReference type="GO" id="GO:0016020">
    <property type="term" value="C:membrane"/>
    <property type="evidence" value="ECO:0007669"/>
    <property type="project" value="TreeGrafter"/>
</dbReference>
<feature type="region of interest" description="Disordered" evidence="9">
    <location>
        <begin position="658"/>
        <end position="705"/>
    </location>
</feature>
<evidence type="ECO:0000256" key="5">
    <source>
        <dbReference type="ARBA" id="ARBA00022801"/>
    </source>
</evidence>
<dbReference type="CDD" id="cd06562">
    <property type="entry name" value="GH20_HexA_HexB-like"/>
    <property type="match status" value="1"/>
</dbReference>
<evidence type="ECO:0000256" key="9">
    <source>
        <dbReference type="SAM" id="MobiDB-lite"/>
    </source>
</evidence>
<dbReference type="SUPFAM" id="SSF55545">
    <property type="entry name" value="beta-N-acetylhexosaminidase-like domain"/>
    <property type="match status" value="1"/>
</dbReference>
<accession>A0A8S4NZX9</accession>
<keyword evidence="10" id="KW-0812">Transmembrane</keyword>
<dbReference type="OrthoDB" id="428480at2759"/>
<evidence type="ECO:0000313" key="14">
    <source>
        <dbReference type="Proteomes" id="UP000749559"/>
    </source>
</evidence>
<dbReference type="FunFam" id="3.20.20.80:FF:000063">
    <property type="entry name" value="Beta-hexosaminidase"/>
    <property type="match status" value="1"/>
</dbReference>
<dbReference type="EMBL" id="CAIIXF020000006">
    <property type="protein sequence ID" value="CAH1786172.1"/>
    <property type="molecule type" value="Genomic_DNA"/>
</dbReference>
<dbReference type="PANTHER" id="PTHR22600">
    <property type="entry name" value="BETA-HEXOSAMINIDASE"/>
    <property type="match status" value="1"/>
</dbReference>
<feature type="domain" description="Beta-hexosaminidase eukaryotic type N-terminal" evidence="12">
    <location>
        <begin position="146"/>
        <end position="275"/>
    </location>
</feature>
<dbReference type="PANTHER" id="PTHR22600:SF21">
    <property type="entry name" value="BETA-HEXOSAMINIDASE A"/>
    <property type="match status" value="1"/>
</dbReference>
<keyword evidence="10" id="KW-1133">Transmembrane helix</keyword>
<comment type="catalytic activity">
    <reaction evidence="1">
        <text>Hydrolysis of terminal non-reducing N-acetyl-D-hexosamine residues in N-acetyl-beta-D-hexosaminides.</text>
        <dbReference type="EC" id="3.2.1.52"/>
    </reaction>
</comment>
<evidence type="ECO:0000256" key="3">
    <source>
        <dbReference type="ARBA" id="ARBA00012663"/>
    </source>
</evidence>
<dbReference type="SUPFAM" id="SSF51445">
    <property type="entry name" value="(Trans)glycosidases"/>
    <property type="match status" value="1"/>
</dbReference>
<dbReference type="GO" id="GO:0030203">
    <property type="term" value="P:glycosaminoglycan metabolic process"/>
    <property type="evidence" value="ECO:0007669"/>
    <property type="project" value="TreeGrafter"/>
</dbReference>
<dbReference type="Gene3D" id="3.20.20.80">
    <property type="entry name" value="Glycosidases"/>
    <property type="match status" value="1"/>
</dbReference>
<keyword evidence="7" id="KW-0326">Glycosidase</keyword>
<organism evidence="13 14">
    <name type="scientific">Owenia fusiformis</name>
    <name type="common">Polychaete worm</name>
    <dbReference type="NCBI Taxonomy" id="6347"/>
    <lineage>
        <taxon>Eukaryota</taxon>
        <taxon>Metazoa</taxon>
        <taxon>Spiralia</taxon>
        <taxon>Lophotrochozoa</taxon>
        <taxon>Annelida</taxon>
        <taxon>Polychaeta</taxon>
        <taxon>Sedentaria</taxon>
        <taxon>Canalipalpata</taxon>
        <taxon>Sabellida</taxon>
        <taxon>Oweniida</taxon>
        <taxon>Oweniidae</taxon>
        <taxon>Owenia</taxon>
    </lineage>
</organism>
<dbReference type="GO" id="GO:0006689">
    <property type="term" value="P:ganglioside catabolic process"/>
    <property type="evidence" value="ECO:0007669"/>
    <property type="project" value="TreeGrafter"/>
</dbReference>
<comment type="similarity">
    <text evidence="2">Belongs to the glycosyl hydrolase 20 family.</text>
</comment>
<evidence type="ECO:0000259" key="11">
    <source>
        <dbReference type="Pfam" id="PF00728"/>
    </source>
</evidence>
<dbReference type="GO" id="GO:0005764">
    <property type="term" value="C:lysosome"/>
    <property type="evidence" value="ECO:0007669"/>
    <property type="project" value="TreeGrafter"/>
</dbReference>
<protein>
    <recommendedName>
        <fullName evidence="3">beta-N-acetylhexosaminidase</fullName>
        <ecNumber evidence="3">3.2.1.52</ecNumber>
    </recommendedName>
</protein>
<feature type="compositionally biased region" description="Basic and acidic residues" evidence="9">
    <location>
        <begin position="696"/>
        <end position="705"/>
    </location>
</feature>
<sequence>MKSRLAPVFTKLLSQRKTQVAILFIFGASFLGFQYQLSWTPKHIKRGLNIPESIARTRKFHVAEVINKIIPKWELLQNQGVGLDGNKSRRNLAEKTSLTQSEEDREEDLRNMYKYSKGVIQGNGEVWPEYLDLPIKRAPMPSAGQPWPLPQIIQQNTSSIFTLASNFKFHIIGETCDTLIQAIDRYYFILFNQTKRREGSSLYDAIFGRSSHNDDEEYSIRTLHIDLGNPCEVYPYLGMDESYDLVIGQEEDGFSFLSAKNIWGVLRGLETFSQLVFNSEHHKYLIYHATIHDFPRFQHRGFLLDTSRHFLKKSTILEHIDLMSHNKYNVFHWHIVDDQSFPFQSKTFPNLTKMGAYSSSEIYTHKDVQEIIEYARLRGVRVVPEFDTPGHTESWGKGMPELLTDCGPTFTGPMDPSKQSTYSILYKLFNEVNDVFVDQYIHLGGDECPYECWKFNKDVWAFMKKMHWGFYDFKELFAYFITNLLNIWTTIDHKKGKIVWEDVYDNDVPLDNSTIIQVWKSDNYKLEEITSHGLYAITSAHWYLDTIKYGPDWMEMYNSDPRDFEGTLEMKEHVLGGEACMWGEYIDDNNLIPSVWPRGQATAEKLWSSKDLIDPEKAGSRFEEQRCRSIRRGFKLQPNSGPGSCNIPVQEIDVTDIPEQDTPEHGTKNIPENDTQNIPENDTPEHDSQNIPENDTPEHAHLENT</sequence>
<evidence type="ECO:0000256" key="2">
    <source>
        <dbReference type="ARBA" id="ARBA00006285"/>
    </source>
</evidence>
<reference evidence="13" key="1">
    <citation type="submission" date="2022-03" db="EMBL/GenBank/DDBJ databases">
        <authorList>
            <person name="Martin C."/>
        </authorList>
    </citation>
    <scope>NUCLEOTIDE SEQUENCE</scope>
</reference>
<evidence type="ECO:0000259" key="12">
    <source>
        <dbReference type="Pfam" id="PF14845"/>
    </source>
</evidence>
<keyword evidence="6" id="KW-0325">Glycoprotein</keyword>
<dbReference type="PRINTS" id="PR00738">
    <property type="entry name" value="GLHYDRLASE20"/>
</dbReference>